<evidence type="ECO:0000313" key="2">
    <source>
        <dbReference type="Proteomes" id="UP000636800"/>
    </source>
</evidence>
<dbReference type="AlphaFoldDB" id="A0A835P9E0"/>
<dbReference type="OrthoDB" id="408728at2759"/>
<dbReference type="EMBL" id="JADCNL010000405">
    <property type="protein sequence ID" value="KAG0447931.1"/>
    <property type="molecule type" value="Genomic_DNA"/>
</dbReference>
<accession>A0A835P9E0</accession>
<reference evidence="1 2" key="1">
    <citation type="journal article" date="2020" name="Nat. Food">
        <title>A phased Vanilla planifolia genome enables genetic improvement of flavour and production.</title>
        <authorList>
            <person name="Hasing T."/>
            <person name="Tang H."/>
            <person name="Brym M."/>
            <person name="Khazi F."/>
            <person name="Huang T."/>
            <person name="Chambers A.H."/>
        </authorList>
    </citation>
    <scope>NUCLEOTIDE SEQUENCE [LARGE SCALE GENOMIC DNA]</scope>
    <source>
        <tissue evidence="1">Leaf</tissue>
    </source>
</reference>
<sequence length="231" mass="26444">MGRKEKVGDAVNPLDFAGPRSLVELRGARADATKNIDSISSLEPKSMKSLKEVELPDGDRITPGQHAIGDETEAATKDEEPRYSNLTDGGCKAEAGVDYKRKYDITGCMDVDPDEHDEEEENVLEKWMEFKELFLLDEMIKDYSETDIQRLQNQPIRIFRGIKFMSESRQISREATRKFILLSHVYKRAGIHTLVEFHFVSSVWPAREEHSGKLISYKTFTWKKFPKGLSL</sequence>
<proteinExistence type="predicted"/>
<protein>
    <submittedName>
        <fullName evidence="1">Uncharacterized protein</fullName>
    </submittedName>
</protein>
<gene>
    <name evidence="1" type="ORF">HPP92_028095</name>
</gene>
<organism evidence="1 2">
    <name type="scientific">Vanilla planifolia</name>
    <name type="common">Vanilla</name>
    <dbReference type="NCBI Taxonomy" id="51239"/>
    <lineage>
        <taxon>Eukaryota</taxon>
        <taxon>Viridiplantae</taxon>
        <taxon>Streptophyta</taxon>
        <taxon>Embryophyta</taxon>
        <taxon>Tracheophyta</taxon>
        <taxon>Spermatophyta</taxon>
        <taxon>Magnoliopsida</taxon>
        <taxon>Liliopsida</taxon>
        <taxon>Asparagales</taxon>
        <taxon>Orchidaceae</taxon>
        <taxon>Vanilloideae</taxon>
        <taxon>Vanilleae</taxon>
        <taxon>Vanilla</taxon>
    </lineage>
</organism>
<keyword evidence="2" id="KW-1185">Reference proteome</keyword>
<evidence type="ECO:0000313" key="1">
    <source>
        <dbReference type="EMBL" id="KAG0447931.1"/>
    </source>
</evidence>
<dbReference type="Proteomes" id="UP000636800">
    <property type="component" value="Unassembled WGS sequence"/>
</dbReference>
<name>A0A835P9E0_VANPL</name>
<comment type="caution">
    <text evidence="1">The sequence shown here is derived from an EMBL/GenBank/DDBJ whole genome shotgun (WGS) entry which is preliminary data.</text>
</comment>